<dbReference type="GO" id="GO:0005794">
    <property type="term" value="C:Golgi apparatus"/>
    <property type="evidence" value="ECO:0007669"/>
    <property type="project" value="TreeGrafter"/>
</dbReference>
<evidence type="ECO:0000256" key="5">
    <source>
        <dbReference type="ARBA" id="ARBA00022989"/>
    </source>
</evidence>
<keyword evidence="5 8" id="KW-1133">Transmembrane helix</keyword>
<comment type="subcellular location">
    <subcellularLocation>
        <location evidence="1">Endomembrane system</location>
        <topology evidence="1">Multi-pass membrane protein</topology>
    </subcellularLocation>
</comment>
<comment type="similarity">
    <text evidence="2 8">Belongs to the DHHC palmitoyltransferase family.</text>
</comment>
<evidence type="ECO:0000256" key="4">
    <source>
        <dbReference type="ARBA" id="ARBA00022692"/>
    </source>
</evidence>
<feature type="compositionally biased region" description="Low complexity" evidence="9">
    <location>
        <begin position="414"/>
        <end position="426"/>
    </location>
</feature>
<dbReference type="GO" id="GO:0005783">
    <property type="term" value="C:endoplasmic reticulum"/>
    <property type="evidence" value="ECO:0007669"/>
    <property type="project" value="TreeGrafter"/>
</dbReference>
<dbReference type="InterPro" id="IPR039859">
    <property type="entry name" value="PFA4/ZDH16/20/ERF2-like"/>
</dbReference>
<dbReference type="OrthoDB" id="9909019at2759"/>
<dbReference type="Proteomes" id="UP001141552">
    <property type="component" value="Unassembled WGS sequence"/>
</dbReference>
<evidence type="ECO:0000256" key="3">
    <source>
        <dbReference type="ARBA" id="ARBA00022679"/>
    </source>
</evidence>
<feature type="compositionally biased region" description="Polar residues" evidence="9">
    <location>
        <begin position="483"/>
        <end position="499"/>
    </location>
</feature>
<reference evidence="11" key="1">
    <citation type="submission" date="2022-02" db="EMBL/GenBank/DDBJ databases">
        <authorList>
            <person name="Henning P.M."/>
            <person name="McCubbin A.G."/>
            <person name="Shore J.S."/>
        </authorList>
    </citation>
    <scope>NUCLEOTIDE SEQUENCE</scope>
    <source>
        <strain evidence="11">F60SS</strain>
        <tissue evidence="11">Leaves</tissue>
    </source>
</reference>
<evidence type="ECO:0000256" key="1">
    <source>
        <dbReference type="ARBA" id="ARBA00004127"/>
    </source>
</evidence>
<evidence type="ECO:0000256" key="6">
    <source>
        <dbReference type="ARBA" id="ARBA00023136"/>
    </source>
</evidence>
<dbReference type="EMBL" id="JAKUCV010001361">
    <property type="protein sequence ID" value="KAJ4846705.1"/>
    <property type="molecule type" value="Genomic_DNA"/>
</dbReference>
<feature type="region of interest" description="Disordered" evidence="9">
    <location>
        <begin position="96"/>
        <end position="122"/>
    </location>
</feature>
<feature type="domain" description="Palmitoyltransferase DHHC" evidence="10">
    <location>
        <begin position="168"/>
        <end position="202"/>
    </location>
</feature>
<evidence type="ECO:0000313" key="11">
    <source>
        <dbReference type="EMBL" id="KAJ4846705.1"/>
    </source>
</evidence>
<accession>A0A9Q0JN45</accession>
<dbReference type="PANTHER" id="PTHR22883">
    <property type="entry name" value="ZINC FINGER DHHC DOMAIN CONTAINING PROTEIN"/>
    <property type="match status" value="1"/>
</dbReference>
<keyword evidence="7 8" id="KW-0012">Acyltransferase</keyword>
<dbReference type="EC" id="2.3.1.225" evidence="8"/>
<dbReference type="PROSITE" id="PS50216">
    <property type="entry name" value="DHHC"/>
    <property type="match status" value="1"/>
</dbReference>
<evidence type="ECO:0000256" key="7">
    <source>
        <dbReference type="ARBA" id="ARBA00023315"/>
    </source>
</evidence>
<keyword evidence="4 8" id="KW-0812">Transmembrane</keyword>
<evidence type="ECO:0000313" key="12">
    <source>
        <dbReference type="Proteomes" id="UP001141552"/>
    </source>
</evidence>
<feature type="region of interest" description="Disordered" evidence="9">
    <location>
        <begin position="397"/>
        <end position="534"/>
    </location>
</feature>
<comment type="domain">
    <text evidence="8">The DHHC domain is required for palmitoyltransferase activity.</text>
</comment>
<keyword evidence="12" id="KW-1185">Reference proteome</keyword>
<proteinExistence type="inferred from homology"/>
<sequence length="696" mass="74296">MLVVAITVFCLLVIAFYAFFAPFLGGHIWEYTLIAIYSPVVLLVFILYVRCTAINPADPGIMSKFNPDTTTKPNRHSNLPTEDLPTKFNDTVIGMHSSPSSASRSSIAAANSSQKGSLGEIGRTDRTVHSPIVKSNCGIGGIFCALFVHEDCRKHDESAEQQGNGEDALFCTLCNAEVRKFSKHCRSCDKCVDGFDHHCRLVLEAGVGIAVLVRCFVNKKSMNAEIVDTLGNGFSRAPFATVVAVCTAVSILACIPLGELFFFHIILIRKGITTYEYVVAMRAMSEAPAGGSVDEEMPNIVYSPSGSATTGYSGGSSLGLQYKGAWCTPPRVFMDYQDEVIPHLEPGMVPSTVDPDAAGGERGNKVPKRPVRISAWRLAKLDSSEAMKAAAKARASSSVLKPVDNRRLPDADCSSSGNMSVRSSVSTEFGTNKEMKNELGLSPLGNSFAPSQGSKDEYETGTQSVSSLSSPSHIHESVALSPLPQSQGLGRSDVGTSIPGTIPDHPVTHRMSFPNVDNQSYRPTSGFDAKLAQKGSSTDPLLLSAPATSLLRDVKKTSVVWDQDAGRYVSVSVSEARNRSSTPAGVPQSGAEMSNIAGRAVLPTKDSSSLAAKTPAQQTDKLVYTGDSIFFGGPLLSAPVKDGLRNQANLGLREGQQRLALNFPRESRFKRDSTSNQLPVFVPGGFGHDASGSGLR</sequence>
<evidence type="ECO:0000256" key="2">
    <source>
        <dbReference type="ARBA" id="ARBA00008574"/>
    </source>
</evidence>
<dbReference type="Pfam" id="PF01529">
    <property type="entry name" value="DHHC"/>
    <property type="match status" value="1"/>
</dbReference>
<comment type="catalytic activity">
    <reaction evidence="8">
        <text>L-cysteinyl-[protein] + hexadecanoyl-CoA = S-hexadecanoyl-L-cysteinyl-[protein] + CoA</text>
        <dbReference type="Rhea" id="RHEA:36683"/>
        <dbReference type="Rhea" id="RHEA-COMP:10131"/>
        <dbReference type="Rhea" id="RHEA-COMP:11032"/>
        <dbReference type="ChEBI" id="CHEBI:29950"/>
        <dbReference type="ChEBI" id="CHEBI:57287"/>
        <dbReference type="ChEBI" id="CHEBI:57379"/>
        <dbReference type="ChEBI" id="CHEBI:74151"/>
        <dbReference type="EC" id="2.3.1.225"/>
    </reaction>
</comment>
<dbReference type="PANTHER" id="PTHR22883:SF203">
    <property type="entry name" value="PALMITOYLTRANSFERASE"/>
    <property type="match status" value="1"/>
</dbReference>
<reference evidence="11" key="2">
    <citation type="journal article" date="2023" name="Plants (Basel)">
        <title>Annotation of the Turnera subulata (Passifloraceae) Draft Genome Reveals the S-Locus Evolved after the Divergence of Turneroideae from Passifloroideae in a Stepwise Manner.</title>
        <authorList>
            <person name="Henning P.M."/>
            <person name="Roalson E.H."/>
            <person name="Mir W."/>
            <person name="McCubbin A.G."/>
            <person name="Shore J.S."/>
        </authorList>
    </citation>
    <scope>NUCLEOTIDE SEQUENCE</scope>
    <source>
        <strain evidence="11">F60SS</strain>
    </source>
</reference>
<organism evidence="11 12">
    <name type="scientific">Turnera subulata</name>
    <dbReference type="NCBI Taxonomy" id="218843"/>
    <lineage>
        <taxon>Eukaryota</taxon>
        <taxon>Viridiplantae</taxon>
        <taxon>Streptophyta</taxon>
        <taxon>Embryophyta</taxon>
        <taxon>Tracheophyta</taxon>
        <taxon>Spermatophyta</taxon>
        <taxon>Magnoliopsida</taxon>
        <taxon>eudicotyledons</taxon>
        <taxon>Gunneridae</taxon>
        <taxon>Pentapetalae</taxon>
        <taxon>rosids</taxon>
        <taxon>fabids</taxon>
        <taxon>Malpighiales</taxon>
        <taxon>Passifloraceae</taxon>
        <taxon>Turnera</taxon>
    </lineage>
</organism>
<feature type="compositionally biased region" description="Polar residues" evidence="9">
    <location>
        <begin position="444"/>
        <end position="453"/>
    </location>
</feature>
<feature type="region of interest" description="Disordered" evidence="9">
    <location>
        <begin position="668"/>
        <end position="696"/>
    </location>
</feature>
<keyword evidence="3 8" id="KW-0808">Transferase</keyword>
<evidence type="ECO:0000256" key="9">
    <source>
        <dbReference type="SAM" id="MobiDB-lite"/>
    </source>
</evidence>
<keyword evidence="6 8" id="KW-0472">Membrane</keyword>
<feature type="transmembrane region" description="Helical" evidence="8">
    <location>
        <begin position="239"/>
        <end position="267"/>
    </location>
</feature>
<name>A0A9Q0JN45_9ROSI</name>
<dbReference type="GO" id="GO:0006612">
    <property type="term" value="P:protein targeting to membrane"/>
    <property type="evidence" value="ECO:0007669"/>
    <property type="project" value="TreeGrafter"/>
</dbReference>
<dbReference type="InterPro" id="IPR001594">
    <property type="entry name" value="Palmitoyltrfase_DHHC"/>
</dbReference>
<evidence type="ECO:0000256" key="8">
    <source>
        <dbReference type="RuleBase" id="RU079119"/>
    </source>
</evidence>
<comment type="caution">
    <text evidence="11">The sequence shown here is derived from an EMBL/GenBank/DDBJ whole genome shotgun (WGS) entry which is preliminary data.</text>
</comment>
<evidence type="ECO:0000259" key="10">
    <source>
        <dbReference type="Pfam" id="PF01529"/>
    </source>
</evidence>
<feature type="compositionally biased region" description="Low complexity" evidence="9">
    <location>
        <begin position="97"/>
        <end position="113"/>
    </location>
</feature>
<dbReference type="AlphaFoldDB" id="A0A9Q0JN45"/>
<feature type="transmembrane region" description="Helical" evidence="8">
    <location>
        <begin position="28"/>
        <end position="49"/>
    </location>
</feature>
<dbReference type="GO" id="GO:0019706">
    <property type="term" value="F:protein-cysteine S-palmitoyltransferase activity"/>
    <property type="evidence" value="ECO:0007669"/>
    <property type="project" value="UniProtKB-EC"/>
</dbReference>
<gene>
    <name evidence="11" type="ORF">Tsubulata_005160</name>
</gene>
<protein>
    <recommendedName>
        <fullName evidence="8">S-acyltransferase</fullName>
        <ecNumber evidence="8">2.3.1.225</ecNumber>
    </recommendedName>
    <alternativeName>
        <fullName evidence="8">Palmitoyltransferase</fullName>
    </alternativeName>
</protein>